<sequence length="257" mass="27508">MTKLAEVLEQQAPQSKLGRFFGADPLDSISRPWYQGAMGEIEVGKLLARLGPEWTVLHAVPVGTGESDIDHVVIGARGVFTINTKNHADKSIWVGGRTLMVSGQRTDHLRNSVHEAARAGKSLSAPVGFTVPVTGLIVLVGAKKVDIKEAPAGVTVLTAPRLLRWLGKRPTTLSDDAVAEIVTAAKLPGTWHRAPRYAGNPAEIQAQFNQVHQDVQAARRRKRSWGFAGMAAILVAGLAVITTGPTILETITQALMP</sequence>
<evidence type="ECO:0000313" key="3">
    <source>
        <dbReference type="EMBL" id="PYI38890.1"/>
    </source>
</evidence>
<keyword evidence="4" id="KW-1185">Reference proteome</keyword>
<keyword evidence="1" id="KW-0472">Membrane</keyword>
<dbReference type="EMBL" id="QJVC01000005">
    <property type="protein sequence ID" value="PYI38890.1"/>
    <property type="molecule type" value="Genomic_DNA"/>
</dbReference>
<proteinExistence type="predicted"/>
<evidence type="ECO:0000256" key="1">
    <source>
        <dbReference type="SAM" id="Phobius"/>
    </source>
</evidence>
<comment type="caution">
    <text evidence="3">The sequence shown here is derived from an EMBL/GenBank/DDBJ whole genome shotgun (WGS) entry which is preliminary data.</text>
</comment>
<reference evidence="3 4" key="1">
    <citation type="submission" date="2018-05" db="EMBL/GenBank/DDBJ databases">
        <title>Genetic diversity of glacier-inhabiting Cryobacterium bacteria in China and description of Cryobacterium mengkeensis sp. nov. and Arthrobacter glacialis sp. nov.</title>
        <authorList>
            <person name="Liu Q."/>
            <person name="Xin Y.-H."/>
        </authorList>
    </citation>
    <scope>NUCLEOTIDE SEQUENCE [LARGE SCALE GENOMIC DNA]</scope>
    <source>
        <strain evidence="3 4">B7</strain>
    </source>
</reference>
<dbReference type="PROSITE" id="PS50965">
    <property type="entry name" value="NERD"/>
    <property type="match status" value="1"/>
</dbReference>
<feature type="domain" description="NERD" evidence="2">
    <location>
        <begin position="35"/>
        <end position="146"/>
    </location>
</feature>
<dbReference type="Proteomes" id="UP000247980">
    <property type="component" value="Unassembled WGS sequence"/>
</dbReference>
<accession>A0A2V5J7P7</accession>
<dbReference type="InterPro" id="IPR011528">
    <property type="entry name" value="NERD"/>
</dbReference>
<protein>
    <submittedName>
        <fullName evidence="3">NERD domain-containing protein</fullName>
    </submittedName>
</protein>
<name>A0A2V5J7P7_9MICC</name>
<keyword evidence="1" id="KW-1133">Transmembrane helix</keyword>
<organism evidence="3 4">
    <name type="scientific">Arthrobacter psychrolactophilus</name>
    <dbReference type="NCBI Taxonomy" id="92442"/>
    <lineage>
        <taxon>Bacteria</taxon>
        <taxon>Bacillati</taxon>
        <taxon>Actinomycetota</taxon>
        <taxon>Actinomycetes</taxon>
        <taxon>Micrococcales</taxon>
        <taxon>Micrococcaceae</taxon>
        <taxon>Arthrobacter</taxon>
    </lineage>
</organism>
<feature type="transmembrane region" description="Helical" evidence="1">
    <location>
        <begin position="225"/>
        <end position="248"/>
    </location>
</feature>
<evidence type="ECO:0000259" key="2">
    <source>
        <dbReference type="PROSITE" id="PS50965"/>
    </source>
</evidence>
<keyword evidence="1" id="KW-0812">Transmembrane</keyword>
<evidence type="ECO:0000313" key="4">
    <source>
        <dbReference type="Proteomes" id="UP000247980"/>
    </source>
</evidence>
<dbReference type="OrthoDB" id="5793358at2"/>
<dbReference type="AlphaFoldDB" id="A0A2V5J7P7"/>
<dbReference type="Pfam" id="PF08378">
    <property type="entry name" value="NERD"/>
    <property type="match status" value="1"/>
</dbReference>
<gene>
    <name evidence="3" type="ORF">CVS30_08050</name>
</gene>